<gene>
    <name evidence="2" type="ORF">BN1708_019470</name>
</gene>
<evidence type="ECO:0000256" key="1">
    <source>
        <dbReference type="SAM" id="MobiDB-lite"/>
    </source>
</evidence>
<keyword evidence="3" id="KW-1185">Reference proteome</keyword>
<evidence type="ECO:0008006" key="4">
    <source>
        <dbReference type="Google" id="ProtNLM"/>
    </source>
</evidence>
<organism evidence="2 3">
    <name type="scientific">Verticillium longisporum</name>
    <name type="common">Verticillium dahliae var. longisporum</name>
    <dbReference type="NCBI Taxonomy" id="100787"/>
    <lineage>
        <taxon>Eukaryota</taxon>
        <taxon>Fungi</taxon>
        <taxon>Dikarya</taxon>
        <taxon>Ascomycota</taxon>
        <taxon>Pezizomycotina</taxon>
        <taxon>Sordariomycetes</taxon>
        <taxon>Hypocreomycetidae</taxon>
        <taxon>Glomerellales</taxon>
        <taxon>Plectosphaerellaceae</taxon>
        <taxon>Verticillium</taxon>
    </lineage>
</organism>
<dbReference type="EMBL" id="CVQH01022959">
    <property type="protein sequence ID" value="CRK34269.1"/>
    <property type="molecule type" value="Genomic_DNA"/>
</dbReference>
<dbReference type="STRING" id="100787.A0A0G4MJA5"/>
<feature type="region of interest" description="Disordered" evidence="1">
    <location>
        <begin position="1"/>
        <end position="34"/>
    </location>
</feature>
<evidence type="ECO:0000313" key="3">
    <source>
        <dbReference type="Proteomes" id="UP000044602"/>
    </source>
</evidence>
<sequence>MSVSPESHTSFSISRSDNPNNPNSMLQSPNPHLNPQAADIFSLGCVLLEM</sequence>
<accession>A0A0G4MJA5</accession>
<proteinExistence type="predicted"/>
<reference evidence="2 3" key="1">
    <citation type="submission" date="2015-05" db="EMBL/GenBank/DDBJ databases">
        <authorList>
            <person name="Wang D.B."/>
            <person name="Wang M."/>
        </authorList>
    </citation>
    <scope>NUCLEOTIDE SEQUENCE [LARGE SCALE GENOMIC DNA]</scope>
    <source>
        <strain evidence="2">VL1</strain>
    </source>
</reference>
<evidence type="ECO:0000313" key="2">
    <source>
        <dbReference type="EMBL" id="CRK34269.1"/>
    </source>
</evidence>
<feature type="non-terminal residue" evidence="2">
    <location>
        <position position="50"/>
    </location>
</feature>
<protein>
    <recommendedName>
        <fullName evidence="4">Protein kinase domain-containing protein</fullName>
    </recommendedName>
</protein>
<dbReference type="Proteomes" id="UP000044602">
    <property type="component" value="Unassembled WGS sequence"/>
</dbReference>
<feature type="compositionally biased region" description="Polar residues" evidence="1">
    <location>
        <begin position="1"/>
        <end position="33"/>
    </location>
</feature>
<name>A0A0G4MJA5_VERLO</name>
<dbReference type="AlphaFoldDB" id="A0A0G4MJA5"/>